<keyword evidence="3" id="KW-1185">Reference proteome</keyword>
<accession>A0A1W2BCI6</accession>
<reference evidence="2 3" key="1">
    <citation type="submission" date="2017-04" db="EMBL/GenBank/DDBJ databases">
        <authorList>
            <person name="Afonso C.L."/>
            <person name="Miller P.J."/>
            <person name="Scott M.A."/>
            <person name="Spackman E."/>
            <person name="Goraichik I."/>
            <person name="Dimitrov K.M."/>
            <person name="Suarez D.L."/>
            <person name="Swayne D.E."/>
        </authorList>
    </citation>
    <scope>NUCLEOTIDE SEQUENCE [LARGE SCALE GENOMIC DNA]</scope>
    <source>
        <strain evidence="2 3">CGMCC 1.12708</strain>
    </source>
</reference>
<proteinExistence type="predicted"/>
<dbReference type="AlphaFoldDB" id="A0A1W2BCI6"/>
<keyword evidence="1" id="KW-0732">Signal</keyword>
<sequence>MKNLFYLFIILSCIQLSAQVGISSLTNYTPGAGTGLSVDGNVTIRDRIFVGGTDLTLGNPGKNGQVLVSQGTGLPPRWRTLNIPTVEENFFYLIYNNAFTDFTNDNTVNEGITINSTAGNNGPYELGITRASLGTDFTTITGLTKTFEVYSNENQVYITFEAVAHITGGGTDIGADFVCGIFAGGNTTTTRTLRGLRKLTLQQSYGASSNPFITYTQIALADDLGIGLHQVEVACKRTASHGTLPTLTIGRSASTNINEFVAKSSLKVEVYEAPQVFNDIVQ</sequence>
<evidence type="ECO:0000313" key="3">
    <source>
        <dbReference type="Proteomes" id="UP000192393"/>
    </source>
</evidence>
<protein>
    <submittedName>
        <fullName evidence="2">Uncharacterized protein</fullName>
    </submittedName>
</protein>
<dbReference type="RefSeq" id="WP_084017552.1">
    <property type="nucleotide sequence ID" value="NZ_FWXS01000006.1"/>
</dbReference>
<organism evidence="2 3">
    <name type="scientific">Moheibacter sediminis</name>
    <dbReference type="NCBI Taxonomy" id="1434700"/>
    <lineage>
        <taxon>Bacteria</taxon>
        <taxon>Pseudomonadati</taxon>
        <taxon>Bacteroidota</taxon>
        <taxon>Flavobacteriia</taxon>
        <taxon>Flavobacteriales</taxon>
        <taxon>Weeksellaceae</taxon>
        <taxon>Moheibacter</taxon>
    </lineage>
</organism>
<dbReference type="STRING" id="1434700.SAMN06296427_10662"/>
<feature type="chain" id="PRO_5012484170" evidence="1">
    <location>
        <begin position="19"/>
        <end position="282"/>
    </location>
</feature>
<feature type="signal peptide" evidence="1">
    <location>
        <begin position="1"/>
        <end position="18"/>
    </location>
</feature>
<dbReference type="EMBL" id="FWXS01000006">
    <property type="protein sequence ID" value="SMC70619.1"/>
    <property type="molecule type" value="Genomic_DNA"/>
</dbReference>
<evidence type="ECO:0000256" key="1">
    <source>
        <dbReference type="SAM" id="SignalP"/>
    </source>
</evidence>
<evidence type="ECO:0000313" key="2">
    <source>
        <dbReference type="EMBL" id="SMC70619.1"/>
    </source>
</evidence>
<dbReference type="OrthoDB" id="1273065at2"/>
<gene>
    <name evidence="2" type="ORF">SAMN06296427_10662</name>
</gene>
<dbReference type="Proteomes" id="UP000192393">
    <property type="component" value="Unassembled WGS sequence"/>
</dbReference>
<name>A0A1W2BCI6_9FLAO</name>